<keyword evidence="4" id="KW-0862">Zinc</keyword>
<keyword evidence="2" id="KW-0479">Metal-binding</keyword>
<dbReference type="InterPro" id="IPR001841">
    <property type="entry name" value="Znf_RING"/>
</dbReference>
<dbReference type="Pfam" id="PF00653">
    <property type="entry name" value="BIR"/>
    <property type="match status" value="2"/>
</dbReference>
<organism evidence="7">
    <name type="scientific">Adineta ricciae</name>
    <name type="common">Rotifer</name>
    <dbReference type="NCBI Taxonomy" id="249248"/>
    <lineage>
        <taxon>Eukaryota</taxon>
        <taxon>Metazoa</taxon>
        <taxon>Spiralia</taxon>
        <taxon>Gnathifera</taxon>
        <taxon>Rotifera</taxon>
        <taxon>Eurotatoria</taxon>
        <taxon>Bdelloidea</taxon>
        <taxon>Adinetida</taxon>
        <taxon>Adinetidae</taxon>
        <taxon>Adineta</taxon>
    </lineage>
</organism>
<dbReference type="InterPro" id="IPR050784">
    <property type="entry name" value="IAP"/>
</dbReference>
<evidence type="ECO:0000259" key="6">
    <source>
        <dbReference type="PROSITE" id="PS50089"/>
    </source>
</evidence>
<dbReference type="GO" id="GO:0005634">
    <property type="term" value="C:nucleus"/>
    <property type="evidence" value="ECO:0007669"/>
    <property type="project" value="TreeGrafter"/>
</dbReference>
<evidence type="ECO:0000256" key="2">
    <source>
        <dbReference type="ARBA" id="ARBA00022723"/>
    </source>
</evidence>
<dbReference type="OrthoDB" id="774873at2759"/>
<accession>A0A815NMV8</accession>
<reference evidence="7" key="1">
    <citation type="submission" date="2021-02" db="EMBL/GenBank/DDBJ databases">
        <authorList>
            <person name="Nowell W R."/>
        </authorList>
    </citation>
    <scope>NUCLEOTIDE SEQUENCE</scope>
</reference>
<proteinExistence type="inferred from homology"/>
<dbReference type="GO" id="GO:0061630">
    <property type="term" value="F:ubiquitin protein ligase activity"/>
    <property type="evidence" value="ECO:0007669"/>
    <property type="project" value="TreeGrafter"/>
</dbReference>
<dbReference type="GO" id="GO:0043027">
    <property type="term" value="F:cysteine-type endopeptidase inhibitor activity involved in apoptotic process"/>
    <property type="evidence" value="ECO:0007669"/>
    <property type="project" value="TreeGrafter"/>
</dbReference>
<dbReference type="SMART" id="SM00238">
    <property type="entry name" value="BIR"/>
    <property type="match status" value="2"/>
</dbReference>
<dbReference type="GO" id="GO:0043066">
    <property type="term" value="P:negative regulation of apoptotic process"/>
    <property type="evidence" value="ECO:0007669"/>
    <property type="project" value="TreeGrafter"/>
</dbReference>
<dbReference type="SUPFAM" id="SSF57924">
    <property type="entry name" value="Inhibitor of apoptosis (IAP) repeat"/>
    <property type="match status" value="2"/>
</dbReference>
<comment type="similarity">
    <text evidence="1">Belongs to the IAP family.</text>
</comment>
<dbReference type="CDD" id="cd00022">
    <property type="entry name" value="BIR"/>
    <property type="match status" value="2"/>
</dbReference>
<evidence type="ECO:0000256" key="5">
    <source>
        <dbReference type="PROSITE-ProRule" id="PRU00175"/>
    </source>
</evidence>
<keyword evidence="3 5" id="KW-0863">Zinc-finger</keyword>
<dbReference type="FunFam" id="1.10.1170.10:FF:000002">
    <property type="entry name" value="Baculoviral IAP repeat containing 7"/>
    <property type="match status" value="1"/>
</dbReference>
<comment type="caution">
    <text evidence="7">The sequence shown here is derived from an EMBL/GenBank/DDBJ whole genome shotgun (WGS) entry which is preliminary data.</text>
</comment>
<dbReference type="InterPro" id="IPR001370">
    <property type="entry name" value="BIR_rpt"/>
</dbReference>
<dbReference type="Gene3D" id="3.30.40.10">
    <property type="entry name" value="Zinc/RING finger domain, C3HC4 (zinc finger)"/>
    <property type="match status" value="1"/>
</dbReference>
<feature type="domain" description="RING-type" evidence="6">
    <location>
        <begin position="486"/>
        <end position="521"/>
    </location>
</feature>
<dbReference type="InterPro" id="IPR013083">
    <property type="entry name" value="Znf_RING/FYVE/PHD"/>
</dbReference>
<dbReference type="PANTHER" id="PTHR10044">
    <property type="entry name" value="INHIBITOR OF APOPTOSIS"/>
    <property type="match status" value="1"/>
</dbReference>
<dbReference type="GO" id="GO:0051726">
    <property type="term" value="P:regulation of cell cycle"/>
    <property type="evidence" value="ECO:0007669"/>
    <property type="project" value="TreeGrafter"/>
</dbReference>
<evidence type="ECO:0000256" key="3">
    <source>
        <dbReference type="ARBA" id="ARBA00022771"/>
    </source>
</evidence>
<name>A0A815NMV8_ADIRI</name>
<dbReference type="PANTHER" id="PTHR10044:SF139">
    <property type="entry name" value="DEATH-ASSOCIATED INHIBITOR OF APOPTOSIS 2"/>
    <property type="match status" value="1"/>
</dbReference>
<gene>
    <name evidence="7" type="ORF">EDS130_LOCUS38702</name>
</gene>
<evidence type="ECO:0000256" key="1">
    <source>
        <dbReference type="ARBA" id="ARBA00006672"/>
    </source>
</evidence>
<evidence type="ECO:0000313" key="7">
    <source>
        <dbReference type="EMBL" id="CAF1438601.1"/>
    </source>
</evidence>
<dbReference type="EMBL" id="CAJNOJ010000411">
    <property type="protein sequence ID" value="CAF1438601.1"/>
    <property type="molecule type" value="Genomic_DNA"/>
</dbReference>
<dbReference type="Proteomes" id="UP000663852">
    <property type="component" value="Unassembled WGS sequence"/>
</dbReference>
<dbReference type="GO" id="GO:0008270">
    <property type="term" value="F:zinc ion binding"/>
    <property type="evidence" value="ECO:0007669"/>
    <property type="project" value="UniProtKB-KW"/>
</dbReference>
<dbReference type="Pfam" id="PF13920">
    <property type="entry name" value="zf-C3HC4_3"/>
    <property type="match status" value="1"/>
</dbReference>
<dbReference type="PROSITE" id="PS50143">
    <property type="entry name" value="BIR_REPEAT_2"/>
    <property type="match status" value="2"/>
</dbReference>
<evidence type="ECO:0000256" key="4">
    <source>
        <dbReference type="ARBA" id="ARBA00022833"/>
    </source>
</evidence>
<dbReference type="GO" id="GO:0031398">
    <property type="term" value="P:positive regulation of protein ubiquitination"/>
    <property type="evidence" value="ECO:0007669"/>
    <property type="project" value="TreeGrafter"/>
</dbReference>
<dbReference type="Gene3D" id="1.10.1170.10">
    <property type="entry name" value="Inhibitor Of Apoptosis Protein (2mihbC-IAP-1), Chain A"/>
    <property type="match status" value="2"/>
</dbReference>
<dbReference type="GO" id="GO:0005737">
    <property type="term" value="C:cytoplasm"/>
    <property type="evidence" value="ECO:0007669"/>
    <property type="project" value="TreeGrafter"/>
</dbReference>
<dbReference type="PROSITE" id="PS50089">
    <property type="entry name" value="ZF_RING_2"/>
    <property type="match status" value="1"/>
</dbReference>
<dbReference type="AlphaFoldDB" id="A0A815NMV8"/>
<sequence>MIQSREINYQNYEIKLLICRSLYIYARCLLIEYLFSTAHNGYCIIGIGHSHFVHTLNTPMNIASSNSLIKDRVRHVIVNIRQLTNRQNLVSTSMANASDRSSITDEQHQLVKFRKSDISVKNVLVETELLKKARQRTFSHWNGQNIPSAAQMIYAGFFYCNVADRVICLYCNLICQNWISQVDDPKEVHRNLSPQCVYVQLMCQIHEKTPISIINQNSDTQSQVLGGLQFNNIAHTSVVHSAYAEIPKRVASFALWPTDSLPPVDDLVRAGFFYTGTQTVVTCFYCNGSLQNWGAKDNPLIEHSRWFPHCSYAKQLCGDELYRKIQQSKKIIQEQAKIKQLKEQNSGQPTKDRLLLAPDENTLPRLVAARLDLPISQRLIQQGYKISIVKRAWEDQLRLKQDDFASEIDLYVACLILQRQIDCINGNKENIVVPHVRMKSIREKEQSRSSSILPAVEEISSKSATGTTDVEVTASFKDDSSSSNLCSLCWTEDKGLALLPCGHVATCVPCGYSLKICPICRQGIEAFVRVYM</sequence>
<protein>
    <recommendedName>
        <fullName evidence="6">RING-type domain-containing protein</fullName>
    </recommendedName>
</protein>